<reference evidence="2 3" key="1">
    <citation type="submission" date="2018-06" db="EMBL/GenBank/DDBJ databases">
        <title>Extensive metabolic versatility and redundancy in microbially diverse, dynamic hydrothermal sediments.</title>
        <authorList>
            <person name="Dombrowski N."/>
            <person name="Teske A."/>
            <person name="Baker B.J."/>
        </authorList>
    </citation>
    <scope>NUCLEOTIDE SEQUENCE [LARGE SCALE GENOMIC DNA]</scope>
    <source>
        <strain evidence="2">B34_G17</strain>
    </source>
</reference>
<protein>
    <recommendedName>
        <fullName evidence="4">CARDB domain-containing protein</fullName>
    </recommendedName>
</protein>
<evidence type="ECO:0008006" key="4">
    <source>
        <dbReference type="Google" id="ProtNLM"/>
    </source>
</evidence>
<sequence length="138" mass="14497">MLSSTKGDISAPLILILLTVSALAVSALTISWMMGIGGALIQHSVISVSGTPVIMITSNDEATLILTVKNLGSSPAHITHINVEGVSYEVSEGLEPWSTKTLNIALSPYPPKLQNVSSAKCILISNHGPVTFTALVYR</sequence>
<evidence type="ECO:0000313" key="2">
    <source>
        <dbReference type="EMBL" id="RLE51775.1"/>
    </source>
</evidence>
<feature type="transmembrane region" description="Helical" evidence="1">
    <location>
        <begin position="12"/>
        <end position="34"/>
    </location>
</feature>
<keyword evidence="1" id="KW-0472">Membrane</keyword>
<dbReference type="AlphaFoldDB" id="A0A497EX23"/>
<evidence type="ECO:0000256" key="1">
    <source>
        <dbReference type="SAM" id="Phobius"/>
    </source>
</evidence>
<keyword evidence="1" id="KW-1133">Transmembrane helix</keyword>
<comment type="caution">
    <text evidence="2">The sequence shown here is derived from an EMBL/GenBank/DDBJ whole genome shotgun (WGS) entry which is preliminary data.</text>
</comment>
<accession>A0A497EX23</accession>
<keyword evidence="1" id="KW-0812">Transmembrane</keyword>
<organism evidence="2 3">
    <name type="scientific">Thermoproteota archaeon</name>
    <dbReference type="NCBI Taxonomy" id="2056631"/>
    <lineage>
        <taxon>Archaea</taxon>
        <taxon>Thermoproteota</taxon>
    </lineage>
</organism>
<evidence type="ECO:0000313" key="3">
    <source>
        <dbReference type="Proteomes" id="UP000272051"/>
    </source>
</evidence>
<name>A0A497EX23_9CREN</name>
<dbReference type="Proteomes" id="UP000272051">
    <property type="component" value="Unassembled WGS sequence"/>
</dbReference>
<dbReference type="EMBL" id="QMQX01000086">
    <property type="protein sequence ID" value="RLE51775.1"/>
    <property type="molecule type" value="Genomic_DNA"/>
</dbReference>
<gene>
    <name evidence="2" type="ORF">DRJ33_05205</name>
</gene>
<proteinExistence type="predicted"/>